<dbReference type="Proteomes" id="UP000316887">
    <property type="component" value="Unassembled WGS sequence"/>
</dbReference>
<keyword evidence="1" id="KW-0812">Transmembrane</keyword>
<evidence type="ECO:0000313" key="3">
    <source>
        <dbReference type="Proteomes" id="UP000316887"/>
    </source>
</evidence>
<keyword evidence="1" id="KW-0472">Membrane</keyword>
<protein>
    <submittedName>
        <fullName evidence="2">Uncharacterized protein</fullName>
    </submittedName>
</protein>
<dbReference type="AlphaFoldDB" id="A0A542VZA0"/>
<name>A0A542VZA0_ZYMMB</name>
<proteinExistence type="predicted"/>
<comment type="caution">
    <text evidence="2">The sequence shown here is derived from an EMBL/GenBank/DDBJ whole genome shotgun (WGS) entry which is preliminary data.</text>
</comment>
<evidence type="ECO:0000256" key="1">
    <source>
        <dbReference type="SAM" id="Phobius"/>
    </source>
</evidence>
<feature type="transmembrane region" description="Helical" evidence="1">
    <location>
        <begin position="7"/>
        <end position="29"/>
    </location>
</feature>
<gene>
    <name evidence="2" type="ORF">FBY58_0183</name>
</gene>
<dbReference type="EMBL" id="VFOF01000001">
    <property type="protein sequence ID" value="TQL16647.1"/>
    <property type="molecule type" value="Genomic_DNA"/>
</dbReference>
<reference evidence="2 3" key="1">
    <citation type="submission" date="2019-06" db="EMBL/GenBank/DDBJ databases">
        <title>Genome sequencing of Zymomonas mobilis strains for genetic engineering and biofuel applications.</title>
        <authorList>
            <person name="Teravest M."/>
        </authorList>
    </citation>
    <scope>NUCLEOTIDE SEQUENCE [LARGE SCALE GENOMIC DNA]</scope>
    <source>
        <strain evidence="2 3">AN0101</strain>
    </source>
</reference>
<dbReference type="RefSeq" id="WP_141919048.1">
    <property type="nucleotide sequence ID" value="NZ_VFOF01000001.1"/>
</dbReference>
<accession>A0A542VZA0</accession>
<evidence type="ECO:0000313" key="2">
    <source>
        <dbReference type="EMBL" id="TQL16647.1"/>
    </source>
</evidence>
<keyword evidence="1" id="KW-1133">Transmembrane helix</keyword>
<organism evidence="2 3">
    <name type="scientific">Zymomonas mobilis</name>
    <dbReference type="NCBI Taxonomy" id="542"/>
    <lineage>
        <taxon>Bacteria</taxon>
        <taxon>Pseudomonadati</taxon>
        <taxon>Pseudomonadota</taxon>
        <taxon>Alphaproteobacteria</taxon>
        <taxon>Sphingomonadales</taxon>
        <taxon>Zymomonadaceae</taxon>
        <taxon>Zymomonas</taxon>
    </lineage>
</organism>
<sequence length="73" mass="8379">MRQKSRVYFLLLIIFALGSFDAVVLWIAIHPRVSSAYRGYYLENTLSEEDFIRQMTKAHPEGSSPTDTPDSKL</sequence>